<organism evidence="1 2">
    <name type="scientific">Portunus trituberculatus</name>
    <name type="common">Swimming crab</name>
    <name type="synonym">Neptunus trituberculatus</name>
    <dbReference type="NCBI Taxonomy" id="210409"/>
    <lineage>
        <taxon>Eukaryota</taxon>
        <taxon>Metazoa</taxon>
        <taxon>Ecdysozoa</taxon>
        <taxon>Arthropoda</taxon>
        <taxon>Crustacea</taxon>
        <taxon>Multicrustacea</taxon>
        <taxon>Malacostraca</taxon>
        <taxon>Eumalacostraca</taxon>
        <taxon>Eucarida</taxon>
        <taxon>Decapoda</taxon>
        <taxon>Pleocyemata</taxon>
        <taxon>Brachyura</taxon>
        <taxon>Eubrachyura</taxon>
        <taxon>Portunoidea</taxon>
        <taxon>Portunidae</taxon>
        <taxon>Portuninae</taxon>
        <taxon>Portunus</taxon>
    </lineage>
</organism>
<gene>
    <name evidence="1" type="ORF">E2C01_065460</name>
</gene>
<dbReference type="Proteomes" id="UP000324222">
    <property type="component" value="Unassembled WGS sequence"/>
</dbReference>
<protein>
    <submittedName>
        <fullName evidence="1">Uncharacterized protein</fullName>
    </submittedName>
</protein>
<sequence length="59" mass="6457">MWVHTRCRVKDAEWVDSGGMPLSARRDGMGEDVMAPMAMRSAAFCSVSSLARVEDVAEP</sequence>
<comment type="caution">
    <text evidence="1">The sequence shown here is derived from an EMBL/GenBank/DDBJ whole genome shotgun (WGS) entry which is preliminary data.</text>
</comment>
<name>A0A5B7HR56_PORTR</name>
<keyword evidence="2" id="KW-1185">Reference proteome</keyword>
<reference evidence="1 2" key="1">
    <citation type="submission" date="2019-05" db="EMBL/GenBank/DDBJ databases">
        <title>Another draft genome of Portunus trituberculatus and its Hox gene families provides insights of decapod evolution.</title>
        <authorList>
            <person name="Jeong J.-H."/>
            <person name="Song I."/>
            <person name="Kim S."/>
            <person name="Choi T."/>
            <person name="Kim D."/>
            <person name="Ryu S."/>
            <person name="Kim W."/>
        </authorList>
    </citation>
    <scope>NUCLEOTIDE SEQUENCE [LARGE SCALE GENOMIC DNA]</scope>
    <source>
        <tissue evidence="1">Muscle</tissue>
    </source>
</reference>
<accession>A0A5B7HR56</accession>
<dbReference type="EMBL" id="VSRR010032474">
    <property type="protein sequence ID" value="MPC71188.1"/>
    <property type="molecule type" value="Genomic_DNA"/>
</dbReference>
<dbReference type="AlphaFoldDB" id="A0A5B7HR56"/>
<proteinExistence type="predicted"/>
<evidence type="ECO:0000313" key="1">
    <source>
        <dbReference type="EMBL" id="MPC71188.1"/>
    </source>
</evidence>
<evidence type="ECO:0000313" key="2">
    <source>
        <dbReference type="Proteomes" id="UP000324222"/>
    </source>
</evidence>